<gene>
    <name evidence="6" type="primary">LOC107809648</name>
</gene>
<dbReference type="InterPro" id="IPR012677">
    <property type="entry name" value="Nucleotide-bd_a/b_plait_sf"/>
</dbReference>
<dbReference type="RefSeq" id="XP_016489789.1">
    <property type="nucleotide sequence ID" value="XM_016634303.2"/>
</dbReference>
<accession>A0A1S4BLP3</accession>
<evidence type="ECO:0000256" key="3">
    <source>
        <dbReference type="SAM" id="MobiDB-lite"/>
    </source>
</evidence>
<dbReference type="SMR" id="A0A1S4BLP3"/>
<dbReference type="InterPro" id="IPR000504">
    <property type="entry name" value="RRM_dom"/>
</dbReference>
<reference evidence="6" key="2">
    <citation type="submission" date="2025-08" db="UniProtKB">
        <authorList>
            <consortium name="RefSeq"/>
        </authorList>
    </citation>
    <scope>IDENTIFICATION</scope>
    <source>
        <tissue evidence="6">Leaf</tissue>
    </source>
</reference>
<dbReference type="AlphaFoldDB" id="A0A1S4BLP3"/>
<dbReference type="PaxDb" id="4097-A0A1S4BLP3"/>
<dbReference type="PANTHER" id="PTHR48024">
    <property type="entry name" value="GEO13361P1-RELATED"/>
    <property type="match status" value="1"/>
</dbReference>
<dbReference type="GeneID" id="107809648"/>
<dbReference type="OrthoDB" id="1875751at2759"/>
<dbReference type="STRING" id="4097.A0A1S4BLP3"/>
<organism evidence="5 6">
    <name type="scientific">Nicotiana tabacum</name>
    <name type="common">Common tobacco</name>
    <dbReference type="NCBI Taxonomy" id="4097"/>
    <lineage>
        <taxon>Eukaryota</taxon>
        <taxon>Viridiplantae</taxon>
        <taxon>Streptophyta</taxon>
        <taxon>Embryophyta</taxon>
        <taxon>Tracheophyta</taxon>
        <taxon>Spermatophyta</taxon>
        <taxon>Magnoliopsida</taxon>
        <taxon>eudicotyledons</taxon>
        <taxon>Gunneridae</taxon>
        <taxon>Pentapetalae</taxon>
        <taxon>asterids</taxon>
        <taxon>lamiids</taxon>
        <taxon>Solanales</taxon>
        <taxon>Solanaceae</taxon>
        <taxon>Nicotianoideae</taxon>
        <taxon>Nicotianeae</taxon>
        <taxon>Nicotiana</taxon>
    </lineage>
</organism>
<evidence type="ECO:0000256" key="2">
    <source>
        <dbReference type="PROSITE-ProRule" id="PRU00176"/>
    </source>
</evidence>
<feature type="compositionally biased region" description="Low complexity" evidence="3">
    <location>
        <begin position="195"/>
        <end position="204"/>
    </location>
</feature>
<feature type="region of interest" description="Disordered" evidence="3">
    <location>
        <begin position="183"/>
        <end position="204"/>
    </location>
</feature>
<dbReference type="Gene3D" id="3.30.70.330">
    <property type="match status" value="1"/>
</dbReference>
<reference evidence="5" key="1">
    <citation type="journal article" date="2014" name="Nat. Commun.">
        <title>The tobacco genome sequence and its comparison with those of tomato and potato.</title>
        <authorList>
            <person name="Sierro N."/>
            <person name="Battey J.N."/>
            <person name="Ouadi S."/>
            <person name="Bakaher N."/>
            <person name="Bovet L."/>
            <person name="Willig A."/>
            <person name="Goepfert S."/>
            <person name="Peitsch M.C."/>
            <person name="Ivanov N.V."/>
        </authorList>
    </citation>
    <scope>NUCLEOTIDE SEQUENCE [LARGE SCALE GENOMIC DNA]</scope>
</reference>
<dbReference type="SUPFAM" id="SSF54928">
    <property type="entry name" value="RNA-binding domain, RBD"/>
    <property type="match status" value="1"/>
</dbReference>
<dbReference type="InterPro" id="IPR035979">
    <property type="entry name" value="RBD_domain_sf"/>
</dbReference>
<protein>
    <submittedName>
        <fullName evidence="6">UBP1-associated proteins 1A</fullName>
    </submittedName>
</protein>
<proteinExistence type="predicted"/>
<dbReference type="Proteomes" id="UP000790787">
    <property type="component" value="Chromosome 24"/>
</dbReference>
<evidence type="ECO:0000259" key="4">
    <source>
        <dbReference type="PROSITE" id="PS50102"/>
    </source>
</evidence>
<dbReference type="SMART" id="SM00360">
    <property type="entry name" value="RRM"/>
    <property type="match status" value="1"/>
</dbReference>
<evidence type="ECO:0000313" key="6">
    <source>
        <dbReference type="RefSeq" id="XP_016489789.1"/>
    </source>
</evidence>
<feature type="region of interest" description="Disordered" evidence="3">
    <location>
        <begin position="1"/>
        <end position="66"/>
    </location>
</feature>
<dbReference type="GO" id="GO:0003723">
    <property type="term" value="F:RNA binding"/>
    <property type="evidence" value="ECO:0007669"/>
    <property type="project" value="UniProtKB-UniRule"/>
</dbReference>
<evidence type="ECO:0000313" key="5">
    <source>
        <dbReference type="Proteomes" id="UP000790787"/>
    </source>
</evidence>
<sequence length="342" mass="36117">MGTKRKSSASTPKIQPEEQKPKLELQSSSSSEEESESEPEAAPQSESSSSEEEESEDEATKRETVRKLLEPFTKDKIIQLFKTAASNDPSILSRVKTLADTDPTHRKIFVHGLGYDTTLHQLHAVFEPYGEIEECKLITDKVTNRAKGYAFVLFKTRVGAKRALKEPQKKIGNRNTSCQLAAMGPAGAGSDSVENSNNNSAGNSNANQVVQQNDSMSYGFGMSPGLLGGASMNGMPFLMGQNMGFGVNPMLGLSQAGLAASGFNPSFVGIGAGYDINSINPGVLGSSYGAQPALQGLGTYPGAQIGQHSFGGTAAMTTVTTPAKDSSGIGSARVTYPSYLSR</sequence>
<dbReference type="KEGG" id="nta:107809648"/>
<dbReference type="PANTHER" id="PTHR48024:SF9">
    <property type="entry name" value="UBP1-ASSOCIATED PROTEINS 1A-RELATED"/>
    <property type="match status" value="1"/>
</dbReference>
<evidence type="ECO:0000256" key="1">
    <source>
        <dbReference type="ARBA" id="ARBA00022884"/>
    </source>
</evidence>
<dbReference type="InterPro" id="IPR050886">
    <property type="entry name" value="RNA-binding_reg"/>
</dbReference>
<keyword evidence="1 2" id="KW-0694">RNA-binding</keyword>
<dbReference type="PROSITE" id="PS50102">
    <property type="entry name" value="RRM"/>
    <property type="match status" value="1"/>
</dbReference>
<name>A0A1S4BLP3_TOBAC</name>
<dbReference type="Pfam" id="PF00076">
    <property type="entry name" value="RRM_1"/>
    <property type="match status" value="1"/>
</dbReference>
<dbReference type="RefSeq" id="XP_016489789.1">
    <property type="nucleotide sequence ID" value="XM_016634303.1"/>
</dbReference>
<feature type="domain" description="RRM" evidence="4">
    <location>
        <begin position="106"/>
        <end position="183"/>
    </location>
</feature>
<keyword evidence="5" id="KW-1185">Reference proteome</keyword>